<dbReference type="Pfam" id="PF01527">
    <property type="entry name" value="HTH_Tnp_1"/>
    <property type="match status" value="1"/>
</dbReference>
<dbReference type="STRING" id="398512.Bccel_3461"/>
<organism evidence="2 3">
    <name type="scientific">Pseudobacteroides cellulosolvens ATCC 35603 = DSM 2933</name>
    <dbReference type="NCBI Taxonomy" id="398512"/>
    <lineage>
        <taxon>Bacteria</taxon>
        <taxon>Bacillati</taxon>
        <taxon>Bacillota</taxon>
        <taxon>Clostridia</taxon>
        <taxon>Eubacteriales</taxon>
        <taxon>Oscillospiraceae</taxon>
        <taxon>Pseudobacteroides</taxon>
    </lineage>
</organism>
<dbReference type="GO" id="GO:0004803">
    <property type="term" value="F:transposase activity"/>
    <property type="evidence" value="ECO:0007669"/>
    <property type="project" value="InterPro"/>
</dbReference>
<dbReference type="eggNOG" id="COG2963">
    <property type="taxonomic scope" value="Bacteria"/>
</dbReference>
<keyword evidence="1" id="KW-0175">Coiled coil</keyword>
<accession>A0A0L6JS16</accession>
<protein>
    <submittedName>
        <fullName evidence="2">Transposase IS3/IS911 family protein</fullName>
    </submittedName>
</protein>
<proteinExistence type="predicted"/>
<evidence type="ECO:0000313" key="2">
    <source>
        <dbReference type="EMBL" id="KNY28187.1"/>
    </source>
</evidence>
<dbReference type="Proteomes" id="UP000036923">
    <property type="component" value="Unassembled WGS sequence"/>
</dbReference>
<comment type="caution">
    <text evidence="2">The sequence shown here is derived from an EMBL/GenBank/DDBJ whole genome shotgun (WGS) entry which is preliminary data.</text>
</comment>
<evidence type="ECO:0000256" key="1">
    <source>
        <dbReference type="SAM" id="Coils"/>
    </source>
</evidence>
<sequence>MRKRVTTTYTEEQKEALLKRMLPPQNTPITVVSEETGISKSTLNTWKRKAQDGKNGTSQAYKVGKDLSSKEKFLIVMETYSMPEIKLAEYCRIKGLYVEQVKKWRETCMVANGQENEIYKDLRAELQEDKKKIKILEKDLNRKEKALAETAALLVLRKKLGAIFGDQEEE</sequence>
<evidence type="ECO:0000313" key="3">
    <source>
        <dbReference type="Proteomes" id="UP000036923"/>
    </source>
</evidence>
<dbReference type="SUPFAM" id="SSF46689">
    <property type="entry name" value="Homeodomain-like"/>
    <property type="match status" value="1"/>
</dbReference>
<dbReference type="PATRIC" id="fig|398512.5.peg.3625"/>
<keyword evidence="3" id="KW-1185">Reference proteome</keyword>
<dbReference type="InterPro" id="IPR002514">
    <property type="entry name" value="Transposase_8"/>
</dbReference>
<gene>
    <name evidence="2" type="ORF">Bccel_3461</name>
</gene>
<dbReference type="GO" id="GO:0003677">
    <property type="term" value="F:DNA binding"/>
    <property type="evidence" value="ECO:0007669"/>
    <property type="project" value="InterPro"/>
</dbReference>
<dbReference type="AlphaFoldDB" id="A0A0L6JS16"/>
<name>A0A0L6JS16_9FIRM</name>
<reference evidence="3" key="1">
    <citation type="submission" date="2015-07" db="EMBL/GenBank/DDBJ databases">
        <title>Near-Complete Genome Sequence of the Cellulolytic Bacterium Bacteroides (Pseudobacteroides) cellulosolvens ATCC 35603.</title>
        <authorList>
            <person name="Dassa B."/>
            <person name="Utturkar S.M."/>
            <person name="Klingeman D.M."/>
            <person name="Hurt R.A."/>
            <person name="Keller M."/>
            <person name="Xu J."/>
            <person name="Reddy Y.H.K."/>
            <person name="Borovok I."/>
            <person name="Grinberg I.R."/>
            <person name="Lamed R."/>
            <person name="Zhivin O."/>
            <person name="Bayer E.A."/>
            <person name="Brown S.D."/>
        </authorList>
    </citation>
    <scope>NUCLEOTIDE SEQUENCE [LARGE SCALE GENOMIC DNA]</scope>
    <source>
        <strain evidence="3">DSM 2933</strain>
    </source>
</reference>
<feature type="coiled-coil region" evidence="1">
    <location>
        <begin position="119"/>
        <end position="153"/>
    </location>
</feature>
<dbReference type="GO" id="GO:0006313">
    <property type="term" value="P:DNA transposition"/>
    <property type="evidence" value="ECO:0007669"/>
    <property type="project" value="InterPro"/>
</dbReference>
<dbReference type="OrthoDB" id="9813126at2"/>
<dbReference type="InterPro" id="IPR009057">
    <property type="entry name" value="Homeodomain-like_sf"/>
</dbReference>
<dbReference type="RefSeq" id="WP_036945395.1">
    <property type="nucleotide sequence ID" value="NZ_JQKC01000050.1"/>
</dbReference>
<dbReference type="EMBL" id="LGTC01000001">
    <property type="protein sequence ID" value="KNY28187.1"/>
    <property type="molecule type" value="Genomic_DNA"/>
</dbReference>